<dbReference type="PROSITE" id="PS50880">
    <property type="entry name" value="TOPRIM"/>
    <property type="match status" value="1"/>
</dbReference>
<organism evidence="14 15">
    <name type="scientific">Anaerotruncus colihominis</name>
    <dbReference type="NCBI Taxonomy" id="169435"/>
    <lineage>
        <taxon>Bacteria</taxon>
        <taxon>Bacillati</taxon>
        <taxon>Bacillota</taxon>
        <taxon>Clostridia</taxon>
        <taxon>Eubacteriales</taxon>
        <taxon>Oscillospiraceae</taxon>
        <taxon>Anaerotruncus</taxon>
    </lineage>
</organism>
<dbReference type="GO" id="GO:0006364">
    <property type="term" value="P:rRNA processing"/>
    <property type="evidence" value="ECO:0007669"/>
    <property type="project" value="UniProtKB-UniRule"/>
</dbReference>
<dbReference type="InterPro" id="IPR004466">
    <property type="entry name" value="RNase_M5"/>
</dbReference>
<evidence type="ECO:0000256" key="1">
    <source>
        <dbReference type="ARBA" id="ARBA00022490"/>
    </source>
</evidence>
<dbReference type="SMART" id="SM00493">
    <property type="entry name" value="TOPRIM"/>
    <property type="match status" value="1"/>
</dbReference>
<name>A0A845QJ23_9FIRM</name>
<feature type="domain" description="Toprim" evidence="13">
    <location>
        <begin position="9"/>
        <end position="99"/>
    </location>
</feature>
<keyword evidence="7 11" id="KW-0255">Endonuclease</keyword>
<comment type="similarity">
    <text evidence="11">Belongs to the ribonuclease M5 family.</text>
</comment>
<dbReference type="HAMAP" id="MF_01469">
    <property type="entry name" value="RNase_M5"/>
    <property type="match status" value="1"/>
</dbReference>
<dbReference type="NCBIfam" id="TIGR00334">
    <property type="entry name" value="5S_RNA_mat_M5"/>
    <property type="match status" value="1"/>
</dbReference>
<evidence type="ECO:0000259" key="13">
    <source>
        <dbReference type="PROSITE" id="PS50880"/>
    </source>
</evidence>
<evidence type="ECO:0000313" key="15">
    <source>
        <dbReference type="Proteomes" id="UP000446866"/>
    </source>
</evidence>
<dbReference type="AlphaFoldDB" id="A0A845QJ23"/>
<evidence type="ECO:0000256" key="2">
    <source>
        <dbReference type="ARBA" id="ARBA00022517"/>
    </source>
</evidence>
<dbReference type="Gene3D" id="3.40.1360.10">
    <property type="match status" value="1"/>
</dbReference>
<dbReference type="GO" id="GO:0019843">
    <property type="term" value="F:rRNA binding"/>
    <property type="evidence" value="ECO:0007669"/>
    <property type="project" value="UniProtKB-KW"/>
</dbReference>
<dbReference type="Pfam" id="PF13331">
    <property type="entry name" value="DUF4093"/>
    <property type="match status" value="1"/>
</dbReference>
<keyword evidence="5" id="KW-0479">Metal-binding</keyword>
<protein>
    <recommendedName>
        <fullName evidence="11 12">Ribonuclease M5</fullName>
        <ecNumber evidence="11 12">3.1.26.8</ecNumber>
    </recommendedName>
    <alternativeName>
        <fullName evidence="11">RNase M5</fullName>
    </alternativeName>
    <alternativeName>
        <fullName evidence="11">Ribosomal RNA terminal maturase M5</fullName>
    </alternativeName>
</protein>
<dbReference type="Pfam" id="PF01751">
    <property type="entry name" value="Toprim"/>
    <property type="match status" value="1"/>
</dbReference>
<evidence type="ECO:0000256" key="6">
    <source>
        <dbReference type="ARBA" id="ARBA00022730"/>
    </source>
</evidence>
<gene>
    <name evidence="11 14" type="primary">rnmV</name>
    <name evidence="14" type="ORF">D0435_03235</name>
</gene>
<evidence type="ECO:0000256" key="10">
    <source>
        <dbReference type="ARBA" id="ARBA00022884"/>
    </source>
</evidence>
<comment type="catalytic activity">
    <reaction evidence="11">
        <text>Endonucleolytic cleavage of RNA, removing 21 and 42 nucleotides, respectively, from the 5'- and 3'-termini of a 5S-rRNA precursor.</text>
        <dbReference type="EC" id="3.1.26.8"/>
    </reaction>
</comment>
<reference evidence="14 15" key="1">
    <citation type="submission" date="2018-08" db="EMBL/GenBank/DDBJ databases">
        <title>Murine metabolic-syndrome-specific gut microbial biobank.</title>
        <authorList>
            <person name="Liu C."/>
        </authorList>
    </citation>
    <scope>NUCLEOTIDE SEQUENCE [LARGE SCALE GENOMIC DNA]</scope>
    <source>
        <strain evidence="14 15">28</strain>
    </source>
</reference>
<evidence type="ECO:0000256" key="7">
    <source>
        <dbReference type="ARBA" id="ARBA00022759"/>
    </source>
</evidence>
<dbReference type="EMBL" id="QXWK01000004">
    <property type="protein sequence ID" value="NBH60687.1"/>
    <property type="molecule type" value="Genomic_DNA"/>
</dbReference>
<dbReference type="RefSeq" id="WP_160200985.1">
    <property type="nucleotide sequence ID" value="NZ_QXWK01000004.1"/>
</dbReference>
<dbReference type="EC" id="3.1.26.8" evidence="11 12"/>
<comment type="subcellular location">
    <subcellularLocation>
        <location evidence="11">Cytoplasm</location>
    </subcellularLocation>
</comment>
<dbReference type="InterPro" id="IPR006171">
    <property type="entry name" value="TOPRIM_dom"/>
</dbReference>
<dbReference type="PANTHER" id="PTHR39156">
    <property type="entry name" value="RIBONUCLEASE M5"/>
    <property type="match status" value="1"/>
</dbReference>
<evidence type="ECO:0000256" key="12">
    <source>
        <dbReference type="NCBIfam" id="TIGR00334"/>
    </source>
</evidence>
<dbReference type="GO" id="GO:0046872">
    <property type="term" value="F:metal ion binding"/>
    <property type="evidence" value="ECO:0007669"/>
    <property type="project" value="UniProtKB-KW"/>
</dbReference>
<keyword evidence="8 11" id="KW-0378">Hydrolase</keyword>
<keyword evidence="6 11" id="KW-0699">rRNA-binding</keyword>
<keyword evidence="10 11" id="KW-0694">RNA-binding</keyword>
<keyword evidence="1 11" id="KW-0963">Cytoplasm</keyword>
<dbReference type="GO" id="GO:0005737">
    <property type="term" value="C:cytoplasm"/>
    <property type="evidence" value="ECO:0007669"/>
    <property type="project" value="UniProtKB-SubCell"/>
</dbReference>
<accession>A0A845QJ23</accession>
<dbReference type="CDD" id="cd01027">
    <property type="entry name" value="TOPRIM_RNase_M5_like"/>
    <property type="match status" value="1"/>
</dbReference>
<dbReference type="InterPro" id="IPR025156">
    <property type="entry name" value="RNase_M5_C"/>
</dbReference>
<keyword evidence="2 11" id="KW-0690">Ribosome biogenesis</keyword>
<sequence>METTKKTIKEAIIVEGRDDTAAIRRAVSAMTIETHGFGMPDSMWPLIEKAYNEQGIIIFTDPDYAGEKIRRKVAERFPGCKQAFLPKGKALKKGNVGVENAKPEDIIEALEHARCTASDSQQLFTMEDLTACRLAGTPEAKERREQLGNLLSIGYGNTKTFLRKLNQFHITKEEFYQRVKELT</sequence>
<evidence type="ECO:0000256" key="11">
    <source>
        <dbReference type="HAMAP-Rule" id="MF_01469"/>
    </source>
</evidence>
<dbReference type="PANTHER" id="PTHR39156:SF1">
    <property type="entry name" value="RIBONUCLEASE M5"/>
    <property type="match status" value="1"/>
</dbReference>
<dbReference type="SUPFAM" id="SSF110455">
    <property type="entry name" value="Toprim domain"/>
    <property type="match status" value="1"/>
</dbReference>
<evidence type="ECO:0000256" key="3">
    <source>
        <dbReference type="ARBA" id="ARBA00022552"/>
    </source>
</evidence>
<evidence type="ECO:0000313" key="14">
    <source>
        <dbReference type="EMBL" id="NBH60687.1"/>
    </source>
</evidence>
<proteinExistence type="inferred from homology"/>
<keyword evidence="3 11" id="KW-0698">rRNA processing</keyword>
<evidence type="ECO:0000256" key="5">
    <source>
        <dbReference type="ARBA" id="ARBA00022723"/>
    </source>
</evidence>
<keyword evidence="4 11" id="KW-0540">Nuclease</keyword>
<dbReference type="InterPro" id="IPR034141">
    <property type="entry name" value="TOPRIM_RNase_M5-like"/>
</dbReference>
<keyword evidence="9" id="KW-0460">Magnesium</keyword>
<dbReference type="GO" id="GO:0043822">
    <property type="term" value="F:ribonuclease M5 activity"/>
    <property type="evidence" value="ECO:0007669"/>
    <property type="project" value="UniProtKB-UniRule"/>
</dbReference>
<evidence type="ECO:0000256" key="4">
    <source>
        <dbReference type="ARBA" id="ARBA00022722"/>
    </source>
</evidence>
<comment type="function">
    <text evidence="11">Required for correct processing of both the 5' and 3' ends of 5S rRNA precursor. Cleaves both sides of a double-stranded region yielding mature 5S rRNA in one step.</text>
</comment>
<comment type="caution">
    <text evidence="14">The sequence shown here is derived from an EMBL/GenBank/DDBJ whole genome shotgun (WGS) entry which is preliminary data.</text>
</comment>
<evidence type="ECO:0000256" key="8">
    <source>
        <dbReference type="ARBA" id="ARBA00022801"/>
    </source>
</evidence>
<dbReference type="Proteomes" id="UP000446866">
    <property type="component" value="Unassembled WGS sequence"/>
</dbReference>
<keyword evidence="15" id="KW-1185">Reference proteome</keyword>
<evidence type="ECO:0000256" key="9">
    <source>
        <dbReference type="ARBA" id="ARBA00022842"/>
    </source>
</evidence>